<evidence type="ECO:0000313" key="1">
    <source>
        <dbReference type="EMBL" id="DAD74818.1"/>
    </source>
</evidence>
<name>A0A8S5LY17_9CAUD</name>
<proteinExistence type="predicted"/>
<protein>
    <submittedName>
        <fullName evidence="1">Uncharacterized protein</fullName>
    </submittedName>
</protein>
<sequence length="130" mass="14414">MSLTAEDIYTIRLLVNDLPSDDKQVHDHETIFSDRDIELLASLEPVGVAAVVVRRVAARLLRRMATDENLLSKKITTQDLSVDGVAVAAELRAQADALDAEANRIHDEGDPMLGAWFEPMGECRYGSLYF</sequence>
<reference evidence="1" key="1">
    <citation type="journal article" date="2021" name="Proc. Natl. Acad. Sci. U.S.A.">
        <title>A Catalog of Tens of Thousands of Viruses from Human Metagenomes Reveals Hidden Associations with Chronic Diseases.</title>
        <authorList>
            <person name="Tisza M.J."/>
            <person name="Buck C.B."/>
        </authorList>
    </citation>
    <scope>NUCLEOTIDE SEQUENCE</scope>
    <source>
        <strain evidence="1">CtZPw9</strain>
    </source>
</reference>
<organism evidence="1">
    <name type="scientific">Siphoviridae sp. ctZPw9</name>
    <dbReference type="NCBI Taxonomy" id="2826383"/>
    <lineage>
        <taxon>Viruses</taxon>
        <taxon>Duplodnaviria</taxon>
        <taxon>Heunggongvirae</taxon>
        <taxon>Uroviricota</taxon>
        <taxon>Caudoviricetes</taxon>
    </lineage>
</organism>
<accession>A0A8S5LY17</accession>
<dbReference type="EMBL" id="BK014765">
    <property type="protein sequence ID" value="DAD74818.1"/>
    <property type="molecule type" value="Genomic_DNA"/>
</dbReference>